<proteinExistence type="predicted"/>
<evidence type="ECO:0000313" key="2">
    <source>
        <dbReference type="EMBL" id="ERF70558.1"/>
    </source>
</evidence>
<protein>
    <recommendedName>
        <fullName evidence="4">BZIP domain-containing protein</fullName>
    </recommendedName>
</protein>
<sequence length="423" mass="45817">MIKAVQFHPPLKKPSSSTTTEVDYGCVGSNDESSIDENQTQQNEVRVAAPEEDLAKVTTAGSDSGYSSGTNSILPAQDIERLHVPLDNLTKADSESHPARAVMSTPLDEAICAAYKDVQEFNPALPAEATASTKSFGTLDAPTDSVSEEKPVIEAAVEPECVVSAPHTRKMARAISPRTKMLKLQQQAAHNDETPITVSKEVEEPIIIECTTPESTVIPVLPPSPPASECSTASDDSITFITSPSLSTTSNQRTSFPTEATDGVDGLSPCPVEEDFMVQDGAAEQSNPTEDTDEQPQELYMKDPSEVTAWIEGSDSPHSSSSSSNNSSMGNTNPTKQQRKKANRKARQRTSELMTKIEQEMLAERVKVQEAKKEHQKMKKDRKKLEKEICGGKGKAKGKSQSAQPTKKTKKAKKERKIGYVIG</sequence>
<dbReference type="CDD" id="cd14686">
    <property type="entry name" value="bZIP"/>
    <property type="match status" value="1"/>
</dbReference>
<reference evidence="3" key="1">
    <citation type="journal article" date="2014" name="BMC Genomics">
        <title>Genome characteristics reveal the impact of lichenization on lichen-forming fungus Endocarpon pusillum Hedwig (Verrucariales, Ascomycota).</title>
        <authorList>
            <person name="Wang Y.-Y."/>
            <person name="Liu B."/>
            <person name="Zhang X.-Y."/>
            <person name="Zhou Q.-M."/>
            <person name="Zhang T."/>
            <person name="Li H."/>
            <person name="Yu Y.-F."/>
            <person name="Zhang X.-L."/>
            <person name="Hao X.-Y."/>
            <person name="Wang M."/>
            <person name="Wang L."/>
            <person name="Wei J.-C."/>
        </authorList>
    </citation>
    <scope>NUCLEOTIDE SEQUENCE [LARGE SCALE GENOMIC DNA]</scope>
    <source>
        <strain evidence="3">Z07020 / HMAS-L-300199</strain>
    </source>
</reference>
<evidence type="ECO:0000256" key="1">
    <source>
        <dbReference type="SAM" id="MobiDB-lite"/>
    </source>
</evidence>
<feature type="region of interest" description="Disordered" evidence="1">
    <location>
        <begin position="241"/>
        <end position="272"/>
    </location>
</feature>
<dbReference type="HOGENOM" id="CLU_648948_0_0_1"/>
<feature type="compositionally biased region" description="Basic residues" evidence="1">
    <location>
        <begin position="407"/>
        <end position="416"/>
    </location>
</feature>
<dbReference type="GeneID" id="19242857"/>
<feature type="compositionally biased region" description="Polar residues" evidence="1">
    <location>
        <begin position="241"/>
        <end position="258"/>
    </location>
</feature>
<feature type="region of interest" description="Disordered" evidence="1">
    <location>
        <begin position="306"/>
        <end position="356"/>
    </location>
</feature>
<accession>U1GEM7</accession>
<dbReference type="RefSeq" id="XP_007803811.1">
    <property type="nucleotide sequence ID" value="XM_007805620.1"/>
</dbReference>
<feature type="region of interest" description="Disordered" evidence="1">
    <location>
        <begin position="1"/>
        <end position="52"/>
    </location>
</feature>
<feature type="compositionally biased region" description="Low complexity" evidence="1">
    <location>
        <begin position="319"/>
        <end position="328"/>
    </location>
</feature>
<dbReference type="AlphaFoldDB" id="U1GEM7"/>
<gene>
    <name evidence="2" type="ORF">EPUS_07979</name>
</gene>
<organism evidence="2 3">
    <name type="scientific">Endocarpon pusillum (strain Z07020 / HMAS-L-300199)</name>
    <name type="common">Lichen-forming fungus</name>
    <dbReference type="NCBI Taxonomy" id="1263415"/>
    <lineage>
        <taxon>Eukaryota</taxon>
        <taxon>Fungi</taxon>
        <taxon>Dikarya</taxon>
        <taxon>Ascomycota</taxon>
        <taxon>Pezizomycotina</taxon>
        <taxon>Eurotiomycetes</taxon>
        <taxon>Chaetothyriomycetidae</taxon>
        <taxon>Verrucariales</taxon>
        <taxon>Verrucariaceae</taxon>
        <taxon>Endocarpon</taxon>
    </lineage>
</organism>
<dbReference type="EMBL" id="KE721306">
    <property type="protein sequence ID" value="ERF70558.1"/>
    <property type="molecule type" value="Genomic_DNA"/>
</dbReference>
<keyword evidence="3" id="KW-1185">Reference proteome</keyword>
<feature type="compositionally biased region" description="Polar residues" evidence="1">
    <location>
        <begin position="30"/>
        <end position="44"/>
    </location>
</feature>
<feature type="compositionally biased region" description="Basic residues" evidence="1">
    <location>
        <begin position="337"/>
        <end position="348"/>
    </location>
</feature>
<name>U1GEM7_ENDPU</name>
<dbReference type="Proteomes" id="UP000019373">
    <property type="component" value="Unassembled WGS sequence"/>
</dbReference>
<evidence type="ECO:0000313" key="3">
    <source>
        <dbReference type="Proteomes" id="UP000019373"/>
    </source>
</evidence>
<feature type="region of interest" description="Disordered" evidence="1">
    <location>
        <begin position="368"/>
        <end position="423"/>
    </location>
</feature>
<evidence type="ECO:0008006" key="4">
    <source>
        <dbReference type="Google" id="ProtNLM"/>
    </source>
</evidence>